<dbReference type="OrthoDB" id="4053402at2"/>
<dbReference type="PANTHER" id="PTHR30193">
    <property type="entry name" value="ABC TRANSPORTER PERMEASE PROTEIN"/>
    <property type="match status" value="1"/>
</dbReference>
<feature type="region of interest" description="Disordered" evidence="8">
    <location>
        <begin position="1"/>
        <end position="35"/>
    </location>
</feature>
<feature type="transmembrane region" description="Helical" evidence="7">
    <location>
        <begin position="296"/>
        <end position="318"/>
    </location>
</feature>
<evidence type="ECO:0000256" key="2">
    <source>
        <dbReference type="ARBA" id="ARBA00022448"/>
    </source>
</evidence>
<accession>A0A7C8FS83</accession>
<feature type="transmembrane region" description="Helical" evidence="7">
    <location>
        <begin position="140"/>
        <end position="160"/>
    </location>
</feature>
<dbReference type="GO" id="GO:0055085">
    <property type="term" value="P:transmembrane transport"/>
    <property type="evidence" value="ECO:0007669"/>
    <property type="project" value="InterPro"/>
</dbReference>
<keyword evidence="4 7" id="KW-0812">Transmembrane</keyword>
<dbReference type="InterPro" id="IPR000515">
    <property type="entry name" value="MetI-like"/>
</dbReference>
<evidence type="ECO:0000256" key="7">
    <source>
        <dbReference type="RuleBase" id="RU363032"/>
    </source>
</evidence>
<evidence type="ECO:0000313" key="10">
    <source>
        <dbReference type="EMBL" id="KAB1633835.1"/>
    </source>
</evidence>
<comment type="subcellular location">
    <subcellularLocation>
        <location evidence="1 7">Cell membrane</location>
        <topology evidence="1 7">Multi-pass membrane protein</topology>
    </subcellularLocation>
</comment>
<dbReference type="Pfam" id="PF00528">
    <property type="entry name" value="BPD_transp_1"/>
    <property type="match status" value="1"/>
</dbReference>
<gene>
    <name evidence="10" type="ORF">F8O02_01100</name>
</gene>
<comment type="similarity">
    <text evidence="7">Belongs to the binding-protein-dependent transport system permease family.</text>
</comment>
<dbReference type="GO" id="GO:0005886">
    <property type="term" value="C:plasma membrane"/>
    <property type="evidence" value="ECO:0007669"/>
    <property type="project" value="UniProtKB-SubCell"/>
</dbReference>
<evidence type="ECO:0000256" key="6">
    <source>
        <dbReference type="ARBA" id="ARBA00023136"/>
    </source>
</evidence>
<proteinExistence type="inferred from homology"/>
<keyword evidence="5 7" id="KW-1133">Transmembrane helix</keyword>
<sequence>MPHRRSSVSIISAPSARSGRGTPPAASPDVPRRRHRRRGRDIALFLLLAGPNIALLAVFVYRPLLQSLQYSLLQWNVGSPIARFVGAGNYLAWLTDPSTPRVLLTTAVFTVCTVAGGMALGLWLALVLDRRLPGHTIVRTVSFAPYVLSGVAVGLLWLFIFDPRYGVLAALLNAIGLPSPDWYNSQPWPLVMLIIVYIWKNVGYVALIYLAGLQAVPHEVREAAALDGATRGQTTRRVIIPLLGHTTFFLSITTLLSSLQSFDLIQAMTRGGPVGSTTTLMYEIYQVGFVDGRAGYASAVATVLFAILLAITIVQLIVMERKVNL</sequence>
<dbReference type="InterPro" id="IPR035906">
    <property type="entry name" value="MetI-like_sf"/>
</dbReference>
<dbReference type="Proteomes" id="UP000481339">
    <property type="component" value="Unassembled WGS sequence"/>
</dbReference>
<dbReference type="PROSITE" id="PS50928">
    <property type="entry name" value="ABC_TM1"/>
    <property type="match status" value="1"/>
</dbReference>
<reference evidence="10 11" key="1">
    <citation type="submission" date="2019-09" db="EMBL/GenBank/DDBJ databases">
        <title>Phylogeny of genus Pseudoclavibacter and closely related genus.</title>
        <authorList>
            <person name="Li Y."/>
        </authorList>
    </citation>
    <scope>NUCLEOTIDE SEQUENCE [LARGE SCALE GENOMIC DNA]</scope>
    <source>
        <strain evidence="10 11">JCM 16921</strain>
    </source>
</reference>
<feature type="transmembrane region" description="Helical" evidence="7">
    <location>
        <begin position="238"/>
        <end position="259"/>
    </location>
</feature>
<evidence type="ECO:0000313" key="11">
    <source>
        <dbReference type="Proteomes" id="UP000481339"/>
    </source>
</evidence>
<feature type="transmembrane region" description="Helical" evidence="7">
    <location>
        <begin position="102"/>
        <end position="128"/>
    </location>
</feature>
<dbReference type="PANTHER" id="PTHR30193:SF37">
    <property type="entry name" value="INNER MEMBRANE ABC TRANSPORTER PERMEASE PROTEIN YCJO"/>
    <property type="match status" value="1"/>
</dbReference>
<evidence type="ECO:0000256" key="1">
    <source>
        <dbReference type="ARBA" id="ARBA00004651"/>
    </source>
</evidence>
<keyword evidence="6 7" id="KW-0472">Membrane</keyword>
<evidence type="ECO:0000256" key="3">
    <source>
        <dbReference type="ARBA" id="ARBA00022475"/>
    </source>
</evidence>
<evidence type="ECO:0000259" key="9">
    <source>
        <dbReference type="PROSITE" id="PS50928"/>
    </source>
</evidence>
<name>A0A7C8FS83_9MICO</name>
<evidence type="ECO:0000256" key="5">
    <source>
        <dbReference type="ARBA" id="ARBA00022989"/>
    </source>
</evidence>
<dbReference type="CDD" id="cd06261">
    <property type="entry name" value="TM_PBP2"/>
    <property type="match status" value="1"/>
</dbReference>
<dbReference type="InterPro" id="IPR051393">
    <property type="entry name" value="ABC_transporter_permease"/>
</dbReference>
<keyword evidence="3" id="KW-1003">Cell membrane</keyword>
<comment type="caution">
    <text evidence="10">The sequence shown here is derived from an EMBL/GenBank/DDBJ whole genome shotgun (WGS) entry which is preliminary data.</text>
</comment>
<feature type="transmembrane region" description="Helical" evidence="7">
    <location>
        <begin position="188"/>
        <end position="211"/>
    </location>
</feature>
<evidence type="ECO:0000256" key="4">
    <source>
        <dbReference type="ARBA" id="ARBA00022692"/>
    </source>
</evidence>
<dbReference type="EMBL" id="WBKA01000001">
    <property type="protein sequence ID" value="KAB1633835.1"/>
    <property type="molecule type" value="Genomic_DNA"/>
</dbReference>
<keyword evidence="11" id="KW-1185">Reference proteome</keyword>
<feature type="transmembrane region" description="Helical" evidence="7">
    <location>
        <begin position="42"/>
        <end position="61"/>
    </location>
</feature>
<feature type="domain" description="ABC transmembrane type-1" evidence="9">
    <location>
        <begin position="103"/>
        <end position="315"/>
    </location>
</feature>
<dbReference type="AlphaFoldDB" id="A0A7C8FS83"/>
<protein>
    <submittedName>
        <fullName evidence="10">Sugar ABC transporter permease</fullName>
    </submittedName>
</protein>
<keyword evidence="2 7" id="KW-0813">Transport</keyword>
<dbReference type="SUPFAM" id="SSF161098">
    <property type="entry name" value="MetI-like"/>
    <property type="match status" value="1"/>
</dbReference>
<organism evidence="10 11">
    <name type="scientific">Pseudoclavibacter caeni</name>
    <dbReference type="NCBI Taxonomy" id="908846"/>
    <lineage>
        <taxon>Bacteria</taxon>
        <taxon>Bacillati</taxon>
        <taxon>Actinomycetota</taxon>
        <taxon>Actinomycetes</taxon>
        <taxon>Micrococcales</taxon>
        <taxon>Microbacteriaceae</taxon>
        <taxon>Pseudoclavibacter</taxon>
    </lineage>
</organism>
<evidence type="ECO:0000256" key="8">
    <source>
        <dbReference type="SAM" id="MobiDB-lite"/>
    </source>
</evidence>
<dbReference type="Gene3D" id="1.10.3720.10">
    <property type="entry name" value="MetI-like"/>
    <property type="match status" value="1"/>
</dbReference>